<evidence type="ECO:0000256" key="6">
    <source>
        <dbReference type="ARBA" id="ARBA00023125"/>
    </source>
</evidence>
<feature type="region of interest" description="Disordered" evidence="11">
    <location>
        <begin position="168"/>
        <end position="227"/>
    </location>
</feature>
<reference evidence="13 14" key="1">
    <citation type="submission" date="2023-10" db="EMBL/GenBank/DDBJ databases">
        <title>Chromosome-scale genome assembly provides insights into flower coloration mechanisms of Canna indica.</title>
        <authorList>
            <person name="Li C."/>
        </authorList>
    </citation>
    <scope>NUCLEOTIDE SEQUENCE [LARGE SCALE GENOMIC DNA]</scope>
    <source>
        <tissue evidence="13">Flower</tissue>
    </source>
</reference>
<keyword evidence="3" id="KW-0812">Transmembrane</keyword>
<gene>
    <name evidence="13" type="ORF">Cni_G14183</name>
</gene>
<dbReference type="PROSITE" id="PS51005">
    <property type="entry name" value="NAC"/>
    <property type="match status" value="1"/>
</dbReference>
<evidence type="ECO:0000256" key="2">
    <source>
        <dbReference type="ARBA" id="ARBA00004167"/>
    </source>
</evidence>
<keyword evidence="6" id="KW-0238">DNA-binding</keyword>
<accession>A0AAQ3KB86</accession>
<dbReference type="InterPro" id="IPR003441">
    <property type="entry name" value="NAC-dom"/>
</dbReference>
<keyword evidence="4" id="KW-1133">Transmembrane helix</keyword>
<name>A0AAQ3KB86_9LILI</name>
<dbReference type="AlphaFoldDB" id="A0AAQ3KB86"/>
<dbReference type="FunFam" id="2.170.150.80:FF:000002">
    <property type="entry name" value="Nac domain-containing protein 86"/>
    <property type="match status" value="1"/>
</dbReference>
<dbReference type="Proteomes" id="UP001327560">
    <property type="component" value="Chromosome 4"/>
</dbReference>
<protein>
    <recommendedName>
        <fullName evidence="12">NAC domain-containing protein</fullName>
    </recommendedName>
</protein>
<feature type="domain" description="NAC" evidence="12">
    <location>
        <begin position="9"/>
        <end position="165"/>
    </location>
</feature>
<evidence type="ECO:0000256" key="1">
    <source>
        <dbReference type="ARBA" id="ARBA00004123"/>
    </source>
</evidence>
<evidence type="ECO:0000313" key="13">
    <source>
        <dbReference type="EMBL" id="WOL05454.1"/>
    </source>
</evidence>
<evidence type="ECO:0000256" key="10">
    <source>
        <dbReference type="ARBA" id="ARBA00023242"/>
    </source>
</evidence>
<evidence type="ECO:0000256" key="4">
    <source>
        <dbReference type="ARBA" id="ARBA00022989"/>
    </source>
</evidence>
<evidence type="ECO:0000259" key="12">
    <source>
        <dbReference type="PROSITE" id="PS51005"/>
    </source>
</evidence>
<proteinExistence type="predicted"/>
<keyword evidence="14" id="KW-1185">Reference proteome</keyword>
<dbReference type="GO" id="GO:0005634">
    <property type="term" value="C:nucleus"/>
    <property type="evidence" value="ECO:0007669"/>
    <property type="project" value="UniProtKB-SubCell"/>
</dbReference>
<dbReference type="EMBL" id="CP136893">
    <property type="protein sequence ID" value="WOL05454.1"/>
    <property type="molecule type" value="Genomic_DNA"/>
</dbReference>
<feature type="compositionally biased region" description="Polar residues" evidence="11">
    <location>
        <begin position="181"/>
        <end position="196"/>
    </location>
</feature>
<dbReference type="Gene3D" id="2.170.150.80">
    <property type="entry name" value="NAC domain"/>
    <property type="match status" value="1"/>
</dbReference>
<keyword evidence="9" id="KW-0804">Transcription</keyword>
<dbReference type="Pfam" id="PF02365">
    <property type="entry name" value="NAM"/>
    <property type="match status" value="1"/>
</dbReference>
<dbReference type="PANTHER" id="PTHR31744:SF216">
    <property type="entry name" value="NAC TRANSCRIPTION FACTOR"/>
    <property type="match status" value="1"/>
</dbReference>
<evidence type="ECO:0000256" key="9">
    <source>
        <dbReference type="ARBA" id="ARBA00023163"/>
    </source>
</evidence>
<dbReference type="GO" id="GO:0000976">
    <property type="term" value="F:transcription cis-regulatory region binding"/>
    <property type="evidence" value="ECO:0007669"/>
    <property type="project" value="UniProtKB-ARBA"/>
</dbReference>
<evidence type="ECO:0000256" key="8">
    <source>
        <dbReference type="ARBA" id="ARBA00023159"/>
    </source>
</evidence>
<dbReference type="InterPro" id="IPR036093">
    <property type="entry name" value="NAC_dom_sf"/>
</dbReference>
<keyword evidence="8" id="KW-0010">Activator</keyword>
<keyword evidence="5" id="KW-0805">Transcription regulation</keyword>
<keyword evidence="7" id="KW-0472">Membrane</keyword>
<evidence type="ECO:0000256" key="3">
    <source>
        <dbReference type="ARBA" id="ARBA00022692"/>
    </source>
</evidence>
<comment type="subcellular location">
    <subcellularLocation>
        <location evidence="2">Membrane</location>
        <topology evidence="2">Single-pass membrane protein</topology>
    </subcellularLocation>
    <subcellularLocation>
        <location evidence="1">Nucleus</location>
    </subcellularLocation>
</comment>
<evidence type="ECO:0000256" key="5">
    <source>
        <dbReference type="ARBA" id="ARBA00023015"/>
    </source>
</evidence>
<dbReference type="GO" id="GO:0016020">
    <property type="term" value="C:membrane"/>
    <property type="evidence" value="ECO:0007669"/>
    <property type="project" value="UniProtKB-SubCell"/>
</dbReference>
<keyword evidence="10" id="KW-0539">Nucleus</keyword>
<evidence type="ECO:0000313" key="14">
    <source>
        <dbReference type="Proteomes" id="UP001327560"/>
    </source>
</evidence>
<dbReference type="SUPFAM" id="SSF101941">
    <property type="entry name" value="NAC domain"/>
    <property type="match status" value="1"/>
</dbReference>
<organism evidence="13 14">
    <name type="scientific">Canna indica</name>
    <name type="common">Indian-shot</name>
    <dbReference type="NCBI Taxonomy" id="4628"/>
    <lineage>
        <taxon>Eukaryota</taxon>
        <taxon>Viridiplantae</taxon>
        <taxon>Streptophyta</taxon>
        <taxon>Embryophyta</taxon>
        <taxon>Tracheophyta</taxon>
        <taxon>Spermatophyta</taxon>
        <taxon>Magnoliopsida</taxon>
        <taxon>Liliopsida</taxon>
        <taxon>Zingiberales</taxon>
        <taxon>Cannaceae</taxon>
        <taxon>Canna</taxon>
    </lineage>
</organism>
<dbReference type="PANTHER" id="PTHR31744">
    <property type="entry name" value="PROTEIN CUP-SHAPED COTYLEDON 2-RELATED"/>
    <property type="match status" value="1"/>
</dbReference>
<feature type="compositionally biased region" description="Polar residues" evidence="11">
    <location>
        <begin position="205"/>
        <end position="218"/>
    </location>
</feature>
<evidence type="ECO:0000256" key="7">
    <source>
        <dbReference type="ARBA" id="ARBA00023136"/>
    </source>
</evidence>
<dbReference type="GO" id="GO:0006355">
    <property type="term" value="P:regulation of DNA-templated transcription"/>
    <property type="evidence" value="ECO:0007669"/>
    <property type="project" value="InterPro"/>
</dbReference>
<evidence type="ECO:0000256" key="11">
    <source>
        <dbReference type="SAM" id="MobiDB-lite"/>
    </source>
</evidence>
<sequence>MSVIPLERLPRGFRFHPTDEELINHYLKRKITGRIEPNDDVIPEIDVCKCEPWDLPGKSLIKSDDPEWFFFAPKDRKYPTGLRTKRATEAGYWKATGKDRQIRPKAAAAARKRTVIGMKKTLVFHRGRAPNGMRTNWIMHEYRTTEPEFESGDQGGYVLYRLFKKPEENSSNSNTEEMETGVSSPTSNKYSPNDTQCEAYDMEENGTSPDHGSPNSDMQEPESLANPLEKRSENIREWSNNVPEHSTNYSAQPDENYCYLAPQERQEAKTGEKVDGMQDVVAQLFDSQYQQIGSNSFPNISSPMLPCADHPFLGNSNNGSFPVDNAEQDSLNDLLNSMLNTEECSSLATMFENDSFDENVLRHSLWESASGKNISCPDTEVILAQRPAQAESFEWLYGSSLSANPEPQLKTENTGLVPYGSMKTELDSIVSSAQSSRNLLGSTNRSNNQKDRSDSLEEIGIEIRSREHQLPPNSDVLQGIAARRIHLQSAVVPFHGVNREYNISKNEDTVNVIETDIMYFLLDNIMETTKEEGKQQYEETGTNIRCGHAHRPPHKLSSQLGTAARGILLRRKCKVKLLSSSNIKSGVGKNRDHIVQVGGCANKIACDVEKILGPAFLEKLRI</sequence>